<dbReference type="Gene3D" id="1.20.120.350">
    <property type="entry name" value="Voltage-gated potassium channels. Chain C"/>
    <property type="match status" value="1"/>
</dbReference>
<protein>
    <submittedName>
        <fullName evidence="7">Oidioi.mRNA.OKI2018_I69.PAR.g9997.t1.cds</fullName>
    </submittedName>
</protein>
<feature type="compositionally biased region" description="Basic residues" evidence="5">
    <location>
        <begin position="291"/>
        <end position="300"/>
    </location>
</feature>
<evidence type="ECO:0000256" key="4">
    <source>
        <dbReference type="ARBA" id="ARBA00023136"/>
    </source>
</evidence>
<feature type="transmembrane region" description="Helical" evidence="6">
    <location>
        <begin position="47"/>
        <end position="67"/>
    </location>
</feature>
<evidence type="ECO:0000313" key="8">
    <source>
        <dbReference type="Proteomes" id="UP001158576"/>
    </source>
</evidence>
<feature type="compositionally biased region" description="Basic and acidic residues" evidence="5">
    <location>
        <begin position="246"/>
        <end position="258"/>
    </location>
</feature>
<accession>A0ABN7RNE6</accession>
<dbReference type="InterPro" id="IPR027359">
    <property type="entry name" value="Volt_channel_dom_sf"/>
</dbReference>
<keyword evidence="4 6" id="KW-0472">Membrane</keyword>
<evidence type="ECO:0000256" key="2">
    <source>
        <dbReference type="ARBA" id="ARBA00022692"/>
    </source>
</evidence>
<proteinExistence type="predicted"/>
<dbReference type="EMBL" id="OU015568">
    <property type="protein sequence ID" value="CAG5081938.1"/>
    <property type="molecule type" value="Genomic_DNA"/>
</dbReference>
<name>A0ABN7RNE6_OIKDI</name>
<evidence type="ECO:0000256" key="3">
    <source>
        <dbReference type="ARBA" id="ARBA00022989"/>
    </source>
</evidence>
<evidence type="ECO:0000256" key="6">
    <source>
        <dbReference type="SAM" id="Phobius"/>
    </source>
</evidence>
<feature type="transmembrane region" description="Helical" evidence="6">
    <location>
        <begin position="184"/>
        <end position="210"/>
    </location>
</feature>
<feature type="transmembrane region" description="Helical" evidence="6">
    <location>
        <begin position="127"/>
        <end position="148"/>
    </location>
</feature>
<feature type="compositionally biased region" description="Low complexity" evidence="5">
    <location>
        <begin position="268"/>
        <end position="280"/>
    </location>
</feature>
<dbReference type="Proteomes" id="UP001158576">
    <property type="component" value="Chromosome PAR"/>
</dbReference>
<sequence>MTSTTPSVPHRRTTVVEQILVDEANDKDETCFGCLKLKVSSFLHHPVFHGFYILVVIVDIMCIYTELFVELERLNLDVCDCPENLGEHACFGADSHHREVFPFSGNLSGNDDGSCTAYEKFECAQHYLIFISLGLLSFFAFEIIMKTIFAIDSYRHRTEIVDAIVVIVAIIVTVIEVAEEEANLHSHLVFIILFTLRVIRLVNGVATLIINNIETKKDVVELKYKEELEKSTILLLLHSIEEHAAEGKRNEIKEESPPQEKTPVNPYNDSSSSENDNNSEWVTTTTIKRQMSQRKKKKQQKPLIHTRHDYEIRRMLKLREYWVRQLEETMAKNDESAHEILEVHASEITYSSKKSSTRKVHPA</sequence>
<keyword evidence="2 6" id="KW-0812">Transmembrane</keyword>
<evidence type="ECO:0000313" key="7">
    <source>
        <dbReference type="EMBL" id="CAG5081938.1"/>
    </source>
</evidence>
<reference evidence="7 8" key="1">
    <citation type="submission" date="2021-04" db="EMBL/GenBank/DDBJ databases">
        <authorList>
            <person name="Bliznina A."/>
        </authorList>
    </citation>
    <scope>NUCLEOTIDE SEQUENCE [LARGE SCALE GENOMIC DNA]</scope>
</reference>
<comment type="subcellular location">
    <subcellularLocation>
        <location evidence="1">Membrane</location>
        <topology evidence="1">Multi-pass membrane protein</topology>
    </subcellularLocation>
</comment>
<keyword evidence="3 6" id="KW-1133">Transmembrane helix</keyword>
<feature type="region of interest" description="Disordered" evidence="5">
    <location>
        <begin position="246"/>
        <end position="306"/>
    </location>
</feature>
<organism evidence="7 8">
    <name type="scientific">Oikopleura dioica</name>
    <name type="common">Tunicate</name>
    <dbReference type="NCBI Taxonomy" id="34765"/>
    <lineage>
        <taxon>Eukaryota</taxon>
        <taxon>Metazoa</taxon>
        <taxon>Chordata</taxon>
        <taxon>Tunicata</taxon>
        <taxon>Appendicularia</taxon>
        <taxon>Copelata</taxon>
        <taxon>Oikopleuridae</taxon>
        <taxon>Oikopleura</taxon>
    </lineage>
</organism>
<gene>
    <name evidence="7" type="ORF">OKIOD_LOCUS1555</name>
</gene>
<feature type="transmembrane region" description="Helical" evidence="6">
    <location>
        <begin position="160"/>
        <end position="178"/>
    </location>
</feature>
<evidence type="ECO:0000256" key="1">
    <source>
        <dbReference type="ARBA" id="ARBA00004141"/>
    </source>
</evidence>
<keyword evidence="8" id="KW-1185">Reference proteome</keyword>
<evidence type="ECO:0000256" key="5">
    <source>
        <dbReference type="SAM" id="MobiDB-lite"/>
    </source>
</evidence>